<dbReference type="EMBL" id="JBHFPV010000002">
    <property type="protein sequence ID" value="MFH6604371.1"/>
    <property type="molecule type" value="Genomic_DNA"/>
</dbReference>
<protein>
    <submittedName>
        <fullName evidence="1">Uncharacterized protein</fullName>
    </submittedName>
</protein>
<proteinExistence type="predicted"/>
<reference evidence="1" key="1">
    <citation type="submission" date="2024-09" db="EMBL/GenBank/DDBJ databases">
        <authorList>
            <person name="Liu J."/>
        </authorList>
    </citation>
    <scope>NUCLEOTIDE SEQUENCE</scope>
    <source>
        <strain evidence="1">NBU2967</strain>
    </source>
</reference>
<dbReference type="Proteomes" id="UP001595191">
    <property type="component" value="Unassembled WGS sequence"/>
</dbReference>
<name>A0ACC7LKV1_9FLAO</name>
<accession>A0ACC7LKV1</accession>
<sequence length="494" mass="57407">MLLALPVLGCKQKSTDQNIKNETYENSPTDLTFDSSNEELTNAFIWAKDKALSYVHDGADPVGLWYEAALPNREAFCMRDISHQAIGAEILGLSDHNYNMFLKFAQNINAEKDYCSYWEINRYDRPAPVDYENDSDFWYNLPANFDIIFNAHRLYNWTGNKAYLENKELQNFYSLSMNEYVDHWDLGHEEVLNRNRNLHVKVKDSSRFGNKRGIPTYNEGGRGDTQLGIDMTASLIAAYKAYAELLRLQGNLGEGDHFKSKVEDELQFLHDFWWDKERKEFRSILYDSGQFDYFMVGDNQAFLHYLLYFDVLINQDNITDIIDAYAQNFDRLIVELKSYLPILFYENGRWALANRTIIDLCSVENKRRDYPENSFTIIEHLTRGLMGINVEAETNTFTTSPRIESEEEWAEMKYIPVLSNKIAVKHHGTTKTVTTNLQGRSIDWVAEIPGEHEFLYLNGKKIKCHQKNVNGRTVSYYKVTLEESDAMVVSVHTQ</sequence>
<evidence type="ECO:0000313" key="2">
    <source>
        <dbReference type="Proteomes" id="UP001595191"/>
    </source>
</evidence>
<organism evidence="1 2">
    <name type="scientific">Meishania litoralis</name>
    <dbReference type="NCBI Taxonomy" id="3434685"/>
    <lineage>
        <taxon>Bacteria</taxon>
        <taxon>Pseudomonadati</taxon>
        <taxon>Bacteroidota</taxon>
        <taxon>Flavobacteriia</taxon>
        <taxon>Flavobacteriales</taxon>
        <taxon>Flavobacteriaceae</taxon>
        <taxon>Meishania</taxon>
    </lineage>
</organism>
<evidence type="ECO:0000313" key="1">
    <source>
        <dbReference type="EMBL" id="MFH6604371.1"/>
    </source>
</evidence>
<gene>
    <name evidence="1" type="ORF">ACEZ3G_12840</name>
</gene>
<comment type="caution">
    <text evidence="1">The sequence shown here is derived from an EMBL/GenBank/DDBJ whole genome shotgun (WGS) entry which is preliminary data.</text>
</comment>
<keyword evidence="2" id="KW-1185">Reference proteome</keyword>